<dbReference type="PRINTS" id="PR00080">
    <property type="entry name" value="SDRFAMILY"/>
</dbReference>
<evidence type="ECO:0000256" key="1">
    <source>
        <dbReference type="ARBA" id="ARBA00006484"/>
    </source>
</evidence>
<dbReference type="Proteomes" id="UP000252405">
    <property type="component" value="Unassembled WGS sequence"/>
</dbReference>
<feature type="domain" description="Ketoreductase" evidence="3">
    <location>
        <begin position="7"/>
        <end position="185"/>
    </location>
</feature>
<gene>
    <name evidence="4" type="ORF">DU505_19500</name>
</gene>
<dbReference type="InterPro" id="IPR020904">
    <property type="entry name" value="Sc_DH/Rdtase_CS"/>
</dbReference>
<sequence length="246" mass="25223">MNIAEHKVAVVTGASRGIGKEIALRLAADGFAVVVGYAGQQAQAEDTVAAIQAQGGLAVAVQGDVADADDVAKLFKVTQQTYGRVDAVICNAGTMELAPIKMDSAEALDRIMSTNVRGTFLVLAKAAEVLGDSGRIVALSSSAIAKAMPGYGPYVASKAAVEGLVHVLANELRGRNITVNAVSPGPVATELFLNGKTEEQIATLANMAPLERLGQTVDIASAVSFLVGKDGGWVNAQAFRVNGGFA</sequence>
<protein>
    <submittedName>
        <fullName evidence="4">SDR family NAD(P)-dependent oxidoreductase</fullName>
    </submittedName>
</protein>
<dbReference type="GO" id="GO:0016614">
    <property type="term" value="F:oxidoreductase activity, acting on CH-OH group of donors"/>
    <property type="evidence" value="ECO:0007669"/>
    <property type="project" value="UniProtKB-ARBA"/>
</dbReference>
<organism evidence="4 5">
    <name type="scientific">Billgrantia montanilacus</name>
    <dbReference type="NCBI Taxonomy" id="2282305"/>
    <lineage>
        <taxon>Bacteria</taxon>
        <taxon>Pseudomonadati</taxon>
        <taxon>Pseudomonadota</taxon>
        <taxon>Gammaproteobacteria</taxon>
        <taxon>Oceanospirillales</taxon>
        <taxon>Halomonadaceae</taxon>
        <taxon>Billgrantia</taxon>
    </lineage>
</organism>
<dbReference type="SMART" id="SM00822">
    <property type="entry name" value="PKS_KR"/>
    <property type="match status" value="1"/>
</dbReference>
<evidence type="ECO:0000313" key="4">
    <source>
        <dbReference type="EMBL" id="RCV86846.1"/>
    </source>
</evidence>
<dbReference type="PROSITE" id="PS00061">
    <property type="entry name" value="ADH_SHORT"/>
    <property type="match status" value="1"/>
</dbReference>
<reference evidence="4 5" key="1">
    <citation type="submission" date="2018-07" db="EMBL/GenBank/DDBJ databases">
        <title>Halomonas montanilacus sp. nov., isolated from Lake Pengyan on Tibetan Plateau.</title>
        <authorList>
            <person name="Lu H."/>
            <person name="Xing P."/>
            <person name="Wu Q."/>
        </authorList>
    </citation>
    <scope>NUCLEOTIDE SEQUENCE [LARGE SCALE GENOMIC DNA]</scope>
    <source>
        <strain evidence="4 5">PYC7W</strain>
    </source>
</reference>
<keyword evidence="2" id="KW-0560">Oxidoreductase</keyword>
<dbReference type="OrthoDB" id="20590at2"/>
<comment type="caution">
    <text evidence="4">The sequence shown here is derived from an EMBL/GenBank/DDBJ whole genome shotgun (WGS) entry which is preliminary data.</text>
</comment>
<evidence type="ECO:0000313" key="5">
    <source>
        <dbReference type="Proteomes" id="UP000252405"/>
    </source>
</evidence>
<dbReference type="PANTHER" id="PTHR48107:SF7">
    <property type="entry name" value="RE15974P"/>
    <property type="match status" value="1"/>
</dbReference>
<dbReference type="InterPro" id="IPR057326">
    <property type="entry name" value="KR_dom"/>
</dbReference>
<dbReference type="InterPro" id="IPR036291">
    <property type="entry name" value="NAD(P)-bd_dom_sf"/>
</dbReference>
<evidence type="ECO:0000256" key="2">
    <source>
        <dbReference type="ARBA" id="ARBA00023002"/>
    </source>
</evidence>
<dbReference type="PRINTS" id="PR00081">
    <property type="entry name" value="GDHRDH"/>
</dbReference>
<name>A0A368TR85_9GAMM</name>
<keyword evidence="5" id="KW-1185">Reference proteome</keyword>
<dbReference type="Pfam" id="PF13561">
    <property type="entry name" value="adh_short_C2"/>
    <property type="match status" value="1"/>
</dbReference>
<dbReference type="RefSeq" id="WP_114480635.1">
    <property type="nucleotide sequence ID" value="NZ_QPII01000020.1"/>
</dbReference>
<accession>A0A368TR85</accession>
<dbReference type="Gene3D" id="3.40.50.720">
    <property type="entry name" value="NAD(P)-binding Rossmann-like Domain"/>
    <property type="match status" value="1"/>
</dbReference>
<dbReference type="PANTHER" id="PTHR48107">
    <property type="entry name" value="NADPH-DEPENDENT ALDEHYDE REDUCTASE-LIKE PROTEIN, CHLOROPLASTIC-RELATED"/>
    <property type="match status" value="1"/>
</dbReference>
<dbReference type="FunFam" id="3.40.50.720:FF:000084">
    <property type="entry name" value="Short-chain dehydrogenase reductase"/>
    <property type="match status" value="1"/>
</dbReference>
<comment type="similarity">
    <text evidence="1">Belongs to the short-chain dehydrogenases/reductases (SDR) family.</text>
</comment>
<evidence type="ECO:0000259" key="3">
    <source>
        <dbReference type="SMART" id="SM00822"/>
    </source>
</evidence>
<dbReference type="InterPro" id="IPR002347">
    <property type="entry name" value="SDR_fam"/>
</dbReference>
<proteinExistence type="inferred from homology"/>
<dbReference type="EMBL" id="QPII01000020">
    <property type="protein sequence ID" value="RCV86846.1"/>
    <property type="molecule type" value="Genomic_DNA"/>
</dbReference>
<dbReference type="SUPFAM" id="SSF51735">
    <property type="entry name" value="NAD(P)-binding Rossmann-fold domains"/>
    <property type="match status" value="1"/>
</dbReference>
<dbReference type="AlphaFoldDB" id="A0A368TR85"/>